<name>A0ABR9GFF5_9GAMM</name>
<evidence type="ECO:0000313" key="2">
    <source>
        <dbReference type="Proteomes" id="UP000651010"/>
    </source>
</evidence>
<accession>A0ABR9GFF5</accession>
<comment type="caution">
    <text evidence="1">The sequence shown here is derived from an EMBL/GenBank/DDBJ whole genome shotgun (WGS) entry which is preliminary data.</text>
</comment>
<sequence>MPYIIQQATGTNPPLVSECCWGEAVEVNFGAMTSCIALVQQSADAASSIRVIHLALISEDGTPVFDPDSNVLGQIGDIMGLQGDLRACIGCIDFWQASSSVEVQEFFYALIEQLQIGTLLQLPDGPLRARWGNDTIQYALQGSGWVDIPY</sequence>
<organism evidence="1 2">
    <name type="scientific">Dyella acidiphila</name>
    <dbReference type="NCBI Taxonomy" id="2775866"/>
    <lineage>
        <taxon>Bacteria</taxon>
        <taxon>Pseudomonadati</taxon>
        <taxon>Pseudomonadota</taxon>
        <taxon>Gammaproteobacteria</taxon>
        <taxon>Lysobacterales</taxon>
        <taxon>Rhodanobacteraceae</taxon>
        <taxon>Dyella</taxon>
    </lineage>
</organism>
<proteinExistence type="predicted"/>
<evidence type="ECO:0000313" key="1">
    <source>
        <dbReference type="EMBL" id="MBE1162776.1"/>
    </source>
</evidence>
<protein>
    <submittedName>
        <fullName evidence="1">Uncharacterized protein</fullName>
    </submittedName>
</protein>
<keyword evidence="2" id="KW-1185">Reference proteome</keyword>
<dbReference type="Proteomes" id="UP000651010">
    <property type="component" value="Unassembled WGS sequence"/>
</dbReference>
<dbReference type="RefSeq" id="WP_192557616.1">
    <property type="nucleotide sequence ID" value="NZ_JACZZA010000016.1"/>
</dbReference>
<gene>
    <name evidence="1" type="ORF">IGX34_20520</name>
</gene>
<reference evidence="1 2" key="1">
    <citation type="submission" date="2020-09" db="EMBL/GenBank/DDBJ databases">
        <title>Dyella sp. 7MK23 isolated from forest soil.</title>
        <authorList>
            <person name="Fu J."/>
        </authorList>
    </citation>
    <scope>NUCLEOTIDE SEQUENCE [LARGE SCALE GENOMIC DNA]</scope>
    <source>
        <strain evidence="1 2">7MK23</strain>
    </source>
</reference>
<dbReference type="EMBL" id="JACZZA010000016">
    <property type="protein sequence ID" value="MBE1162776.1"/>
    <property type="molecule type" value="Genomic_DNA"/>
</dbReference>